<evidence type="ECO:0000256" key="2">
    <source>
        <dbReference type="ARBA" id="ARBA00022525"/>
    </source>
</evidence>
<dbReference type="Gene3D" id="1.10.238.20">
    <property type="entry name" value="Pheromone/general odorant binding protein domain"/>
    <property type="match status" value="1"/>
</dbReference>
<dbReference type="PhylomeDB" id="D2A1G2"/>
<evidence type="ECO:0000256" key="1">
    <source>
        <dbReference type="ARBA" id="ARBA00004613"/>
    </source>
</evidence>
<evidence type="ECO:0000256" key="5">
    <source>
        <dbReference type="SAM" id="SignalP"/>
    </source>
</evidence>
<keyword evidence="7" id="KW-1185">Reference proteome</keyword>
<dbReference type="OMA" id="NTSPRIC"/>
<reference evidence="6 7" key="2">
    <citation type="journal article" date="2010" name="Nucleic Acids Res.">
        <title>BeetleBase in 2010: revisions to provide comprehensive genomic information for Tribolium castaneum.</title>
        <authorList>
            <person name="Kim H.S."/>
            <person name="Murphy T."/>
            <person name="Xia J."/>
            <person name="Caragea D."/>
            <person name="Park Y."/>
            <person name="Beeman R.W."/>
            <person name="Lorenzen M.D."/>
            <person name="Butcher S."/>
            <person name="Manak J.R."/>
            <person name="Brown S.J."/>
        </authorList>
    </citation>
    <scope>GENOME REANNOTATION</scope>
    <source>
        <strain evidence="6 7">Georgia GA2</strain>
    </source>
</reference>
<keyword evidence="4" id="KW-1015">Disulfide bond</keyword>
<dbReference type="HOGENOM" id="CLU_148261_0_0_1"/>
<dbReference type="FunFam" id="1.10.238.20:FF:000006">
    <property type="entry name" value="Odorant binding protein 15"/>
    <property type="match status" value="1"/>
</dbReference>
<dbReference type="InParanoid" id="D2A1G2"/>
<gene>
    <name evidence="6" type="primary">TcOBP4A</name>
    <name evidence="6" type="ORF">TcasGA2_TC007755</name>
</gene>
<feature type="chain" id="PRO_5003028208" evidence="5">
    <location>
        <begin position="17"/>
        <end position="147"/>
    </location>
</feature>
<dbReference type="KEGG" id="tca:657178"/>
<dbReference type="InterPro" id="IPR006170">
    <property type="entry name" value="PBP/GOBP"/>
</dbReference>
<evidence type="ECO:0000256" key="3">
    <source>
        <dbReference type="ARBA" id="ARBA00022729"/>
    </source>
</evidence>
<dbReference type="AlphaFoldDB" id="D2A1G2"/>
<organism evidence="6 7">
    <name type="scientific">Tribolium castaneum</name>
    <name type="common">Red flour beetle</name>
    <dbReference type="NCBI Taxonomy" id="7070"/>
    <lineage>
        <taxon>Eukaryota</taxon>
        <taxon>Metazoa</taxon>
        <taxon>Ecdysozoa</taxon>
        <taxon>Arthropoda</taxon>
        <taxon>Hexapoda</taxon>
        <taxon>Insecta</taxon>
        <taxon>Pterygota</taxon>
        <taxon>Neoptera</taxon>
        <taxon>Endopterygota</taxon>
        <taxon>Coleoptera</taxon>
        <taxon>Polyphaga</taxon>
        <taxon>Cucujiformia</taxon>
        <taxon>Tenebrionidae</taxon>
        <taxon>Tenebrionidae incertae sedis</taxon>
        <taxon>Tribolium</taxon>
    </lineage>
</organism>
<dbReference type="GO" id="GO:0007608">
    <property type="term" value="P:sensory perception of smell"/>
    <property type="evidence" value="ECO:0000318"/>
    <property type="project" value="GO_Central"/>
</dbReference>
<keyword evidence="2" id="KW-0964">Secreted</keyword>
<dbReference type="OrthoDB" id="6595846at2759"/>
<keyword evidence="3 5" id="KW-0732">Signal</keyword>
<dbReference type="GO" id="GO:0005549">
    <property type="term" value="F:odorant binding"/>
    <property type="evidence" value="ECO:0007669"/>
    <property type="project" value="InterPro"/>
</dbReference>
<dbReference type="GO" id="GO:0005615">
    <property type="term" value="C:extracellular space"/>
    <property type="evidence" value="ECO:0000318"/>
    <property type="project" value="GO_Central"/>
</dbReference>
<reference evidence="6 7" key="1">
    <citation type="journal article" date="2008" name="Nature">
        <title>The genome of the model beetle and pest Tribolium castaneum.</title>
        <authorList>
            <consortium name="Tribolium Genome Sequencing Consortium"/>
            <person name="Richards S."/>
            <person name="Gibbs R.A."/>
            <person name="Weinstock G.M."/>
            <person name="Brown S.J."/>
            <person name="Denell R."/>
            <person name="Beeman R.W."/>
            <person name="Gibbs R."/>
            <person name="Beeman R.W."/>
            <person name="Brown S.J."/>
            <person name="Bucher G."/>
            <person name="Friedrich M."/>
            <person name="Grimmelikhuijzen C.J."/>
            <person name="Klingler M."/>
            <person name="Lorenzen M."/>
            <person name="Richards S."/>
            <person name="Roth S."/>
            <person name="Schroder R."/>
            <person name="Tautz D."/>
            <person name="Zdobnov E.M."/>
            <person name="Muzny D."/>
            <person name="Gibbs R.A."/>
            <person name="Weinstock G.M."/>
            <person name="Attaway T."/>
            <person name="Bell S."/>
            <person name="Buhay C.J."/>
            <person name="Chandrabose M.N."/>
            <person name="Chavez D."/>
            <person name="Clerk-Blankenburg K.P."/>
            <person name="Cree A."/>
            <person name="Dao M."/>
            <person name="Davis C."/>
            <person name="Chacko J."/>
            <person name="Dinh H."/>
            <person name="Dugan-Rocha S."/>
            <person name="Fowler G."/>
            <person name="Garner T.T."/>
            <person name="Garnes J."/>
            <person name="Gnirke A."/>
            <person name="Hawes A."/>
            <person name="Hernandez J."/>
            <person name="Hines S."/>
            <person name="Holder M."/>
            <person name="Hume J."/>
            <person name="Jhangiani S.N."/>
            <person name="Joshi V."/>
            <person name="Khan Z.M."/>
            <person name="Jackson L."/>
            <person name="Kovar C."/>
            <person name="Kowis A."/>
            <person name="Lee S."/>
            <person name="Lewis L.R."/>
            <person name="Margolis J."/>
            <person name="Morgan M."/>
            <person name="Nazareth L.V."/>
            <person name="Nguyen N."/>
            <person name="Okwuonu G."/>
            <person name="Parker D."/>
            <person name="Richards S."/>
            <person name="Ruiz S.J."/>
            <person name="Santibanez J."/>
            <person name="Savard J."/>
            <person name="Scherer S.E."/>
            <person name="Schneider B."/>
            <person name="Sodergren E."/>
            <person name="Tautz D."/>
            <person name="Vattahil S."/>
            <person name="Villasana D."/>
            <person name="White C.S."/>
            <person name="Wright R."/>
            <person name="Park Y."/>
            <person name="Beeman R.W."/>
            <person name="Lord J."/>
            <person name="Oppert B."/>
            <person name="Lorenzen M."/>
            <person name="Brown S."/>
            <person name="Wang L."/>
            <person name="Savard J."/>
            <person name="Tautz D."/>
            <person name="Richards S."/>
            <person name="Weinstock G."/>
            <person name="Gibbs R.A."/>
            <person name="Liu Y."/>
            <person name="Worley K."/>
            <person name="Weinstock G."/>
            <person name="Elsik C.G."/>
            <person name="Reese J.T."/>
            <person name="Elhaik E."/>
            <person name="Landan G."/>
            <person name="Graur D."/>
            <person name="Arensburger P."/>
            <person name="Atkinson P."/>
            <person name="Beeman R.W."/>
            <person name="Beidler J."/>
            <person name="Brown S.J."/>
            <person name="Demuth J.P."/>
            <person name="Drury D.W."/>
            <person name="Du Y.Z."/>
            <person name="Fujiwara H."/>
            <person name="Lorenzen M."/>
            <person name="Maselli V."/>
            <person name="Osanai M."/>
            <person name="Park Y."/>
            <person name="Robertson H.M."/>
            <person name="Tu Z."/>
            <person name="Wang J.J."/>
            <person name="Wang S."/>
            <person name="Richards S."/>
            <person name="Song H."/>
            <person name="Zhang L."/>
            <person name="Sodergren E."/>
            <person name="Werner D."/>
            <person name="Stanke M."/>
            <person name="Morgenstern B."/>
            <person name="Solovyev V."/>
            <person name="Kosarev P."/>
            <person name="Brown G."/>
            <person name="Chen H.C."/>
            <person name="Ermolaeva O."/>
            <person name="Hlavina W."/>
            <person name="Kapustin Y."/>
            <person name="Kiryutin B."/>
            <person name="Kitts P."/>
            <person name="Maglott D."/>
            <person name="Pruitt K."/>
            <person name="Sapojnikov V."/>
            <person name="Souvorov A."/>
            <person name="Mackey A.J."/>
            <person name="Waterhouse R.M."/>
            <person name="Wyder S."/>
            <person name="Zdobnov E.M."/>
            <person name="Zdobnov E.M."/>
            <person name="Wyder S."/>
            <person name="Kriventseva E.V."/>
            <person name="Kadowaki T."/>
            <person name="Bork P."/>
            <person name="Aranda M."/>
            <person name="Bao R."/>
            <person name="Beermann A."/>
            <person name="Berns N."/>
            <person name="Bolognesi R."/>
            <person name="Bonneton F."/>
            <person name="Bopp D."/>
            <person name="Brown S.J."/>
            <person name="Bucher G."/>
            <person name="Butts T."/>
            <person name="Chaumot A."/>
            <person name="Denell R.E."/>
            <person name="Ferrier D.E."/>
            <person name="Friedrich M."/>
            <person name="Gordon C.M."/>
            <person name="Jindra M."/>
            <person name="Klingler M."/>
            <person name="Lan Q."/>
            <person name="Lattorff H.M."/>
            <person name="Laudet V."/>
            <person name="von Levetsow C."/>
            <person name="Liu Z."/>
            <person name="Lutz R."/>
            <person name="Lynch J.A."/>
            <person name="da Fonseca R.N."/>
            <person name="Posnien N."/>
            <person name="Reuter R."/>
            <person name="Roth S."/>
            <person name="Savard J."/>
            <person name="Schinko J.B."/>
            <person name="Schmitt C."/>
            <person name="Schoppmeier M."/>
            <person name="Schroder R."/>
            <person name="Shippy T.D."/>
            <person name="Simonnet F."/>
            <person name="Marques-Souza H."/>
            <person name="Tautz D."/>
            <person name="Tomoyasu Y."/>
            <person name="Trauner J."/>
            <person name="Van der Zee M."/>
            <person name="Vervoort M."/>
            <person name="Wittkopp N."/>
            <person name="Wimmer E.A."/>
            <person name="Yang X."/>
            <person name="Jones A.K."/>
            <person name="Sattelle D.B."/>
            <person name="Ebert P.R."/>
            <person name="Nelson D."/>
            <person name="Scott J.G."/>
            <person name="Beeman R.W."/>
            <person name="Muthukrishnan S."/>
            <person name="Kramer K.J."/>
            <person name="Arakane Y."/>
            <person name="Beeman R.W."/>
            <person name="Zhu Q."/>
            <person name="Hogenkamp D."/>
            <person name="Dixit R."/>
            <person name="Oppert B."/>
            <person name="Jiang H."/>
            <person name="Zou Z."/>
            <person name="Marshall J."/>
            <person name="Elpidina E."/>
            <person name="Vinokurov K."/>
            <person name="Oppert C."/>
            <person name="Zou Z."/>
            <person name="Evans J."/>
            <person name="Lu Z."/>
            <person name="Zhao P."/>
            <person name="Sumathipala N."/>
            <person name="Altincicek B."/>
            <person name="Vilcinskas A."/>
            <person name="Williams M."/>
            <person name="Hultmark D."/>
            <person name="Hetru C."/>
            <person name="Jiang H."/>
            <person name="Grimmelikhuijzen C.J."/>
            <person name="Hauser F."/>
            <person name="Cazzamali G."/>
            <person name="Williamson M."/>
            <person name="Park Y."/>
            <person name="Li B."/>
            <person name="Tanaka Y."/>
            <person name="Predel R."/>
            <person name="Neupert S."/>
            <person name="Schachtner J."/>
            <person name="Verleyen P."/>
            <person name="Raible F."/>
            <person name="Bork P."/>
            <person name="Friedrich M."/>
            <person name="Walden K.K."/>
            <person name="Robertson H.M."/>
            <person name="Angeli S."/>
            <person name="Foret S."/>
            <person name="Bucher G."/>
            <person name="Schuetz S."/>
            <person name="Maleszka R."/>
            <person name="Wimmer E.A."/>
            <person name="Beeman R.W."/>
            <person name="Lorenzen M."/>
            <person name="Tomoyasu Y."/>
            <person name="Miller S.C."/>
            <person name="Grossmann D."/>
            <person name="Bucher G."/>
        </authorList>
    </citation>
    <scope>NUCLEOTIDE SEQUENCE [LARGE SCALE GENOMIC DNA]</scope>
    <source>
        <strain evidence="6 7">Georgia GA2</strain>
    </source>
</reference>
<proteinExistence type="predicted"/>
<dbReference type="Pfam" id="PF01395">
    <property type="entry name" value="PBP_GOBP"/>
    <property type="match status" value="1"/>
</dbReference>
<accession>D2A1G2</accession>
<dbReference type="SMR" id="D2A1G2"/>
<dbReference type="PANTHER" id="PTHR11857">
    <property type="entry name" value="ODORANT BINDING PROTEIN-RELATED"/>
    <property type="match status" value="1"/>
</dbReference>
<dbReference type="EMBL" id="KQ971338">
    <property type="protein sequence ID" value="EFA02860.1"/>
    <property type="molecule type" value="Genomic_DNA"/>
</dbReference>
<dbReference type="CDD" id="cd23992">
    <property type="entry name" value="PBP_GOBP"/>
    <property type="match status" value="1"/>
</dbReference>
<dbReference type="GeneID" id="657178"/>
<dbReference type="FunCoup" id="D2A1G2">
    <property type="interactions" value="81"/>
</dbReference>
<feature type="signal peptide" evidence="5">
    <location>
        <begin position="1"/>
        <end position="16"/>
    </location>
</feature>
<dbReference type="eggNOG" id="ENOG502T2AN">
    <property type="taxonomic scope" value="Eukaryota"/>
</dbReference>
<dbReference type="InterPro" id="IPR036728">
    <property type="entry name" value="PBP_GOBP_sf"/>
</dbReference>
<protein>
    <submittedName>
        <fullName evidence="6">Odorant binding protein 18</fullName>
    </submittedName>
</protein>
<evidence type="ECO:0000256" key="4">
    <source>
        <dbReference type="ARBA" id="ARBA00023157"/>
    </source>
</evidence>
<comment type="subcellular location">
    <subcellularLocation>
        <location evidence="1">Secreted</location>
    </subcellularLocation>
</comment>
<name>D2A1G2_TRICA</name>
<dbReference type="Proteomes" id="UP000007266">
    <property type="component" value="Linkage group 4"/>
</dbReference>
<sequence length="147" mass="16413">MKLFILAGILFTGVCAVDQEFVEKFLQKMEKIGEECAEETHATSDDIADLIEQRDPKTHEGKCLIFCYHKKFNTMKEDGSLDKVGSVLALEEVRDADFELYKNILTIFVTCGDKAKIYDDPCETATALTMCGRDEAKALGLQDAIFG</sequence>
<evidence type="ECO:0000313" key="7">
    <source>
        <dbReference type="Proteomes" id="UP000007266"/>
    </source>
</evidence>
<evidence type="ECO:0000313" key="6">
    <source>
        <dbReference type="EMBL" id="EFA02860.1"/>
    </source>
</evidence>
<dbReference type="PANTHER" id="PTHR11857:SF42">
    <property type="entry name" value="GENERAL ODORANT-BINDING PROTEIN 19D-RELATED"/>
    <property type="match status" value="1"/>
</dbReference>
<dbReference type="STRING" id="7070.D2A1G2"/>
<dbReference type="SUPFAM" id="SSF47565">
    <property type="entry name" value="Insect pheromone/odorant-binding proteins"/>
    <property type="match status" value="1"/>
</dbReference>
<dbReference type="SMART" id="SM00708">
    <property type="entry name" value="PhBP"/>
    <property type="match status" value="1"/>
</dbReference>